<dbReference type="PANTHER" id="PTHR42720:SF1">
    <property type="entry name" value="GLYCEROL 3-PHOSPHATE OXIDASE"/>
    <property type="match status" value="1"/>
</dbReference>
<dbReference type="InterPro" id="IPR006076">
    <property type="entry name" value="FAD-dep_OxRdtase"/>
</dbReference>
<feature type="domain" description="BFD-like [2Fe-2S]-binding" evidence="3">
    <location>
        <begin position="281"/>
        <end position="334"/>
    </location>
</feature>
<dbReference type="InterPro" id="IPR036188">
    <property type="entry name" value="FAD/NAD-bd_sf"/>
</dbReference>
<dbReference type="Gene3D" id="3.50.50.60">
    <property type="entry name" value="FAD/NAD(P)-binding domain"/>
    <property type="match status" value="2"/>
</dbReference>
<dbReference type="InterPro" id="IPR007419">
    <property type="entry name" value="BFD-like_2Fe2S-bd_dom"/>
</dbReference>
<evidence type="ECO:0000313" key="4">
    <source>
        <dbReference type="EMBL" id="CAE0432736.1"/>
    </source>
</evidence>
<dbReference type="Pfam" id="PF01266">
    <property type="entry name" value="DAO"/>
    <property type="match status" value="1"/>
</dbReference>
<evidence type="ECO:0000259" key="3">
    <source>
        <dbReference type="Pfam" id="PF04324"/>
    </source>
</evidence>
<evidence type="ECO:0000259" key="2">
    <source>
        <dbReference type="Pfam" id="PF01266"/>
    </source>
</evidence>
<sequence length="367" mass="40327">MEPNISIGVLGALYCPSAGIVSPYEYCIALAENAIMNGVRLLLEHKVTAINKLSLTPGGEERFTLETKKGTSISAKRVINCAGLYADELAGFVHDRNFYIRARKGDYIVLDKEEGARINHVLFQAPTEKWGKGILVSPTARGNLLLGPSAIIQDSKEATDTDTHELAYVVWAARRTMPHLDTTKSLTSYAGLRSRSNVHDFIIEESRISPGFFNVAGIESPGLTASPAIALEVVNLLKTSGLLLEKKSSEEFNRLRKHPVNFSANKLESVKNSVDGKEKTIICKCENITEAEINRALNSGIEIRCTDSIKWRTRAGMGWCQGARCRPLVAEMIAAKLGNGVRMQDVPKNMPSKEAPVRESRNFLSKL</sequence>
<dbReference type="Gene3D" id="1.10.10.1100">
    <property type="entry name" value="BFD-like [2Fe-2S]-binding domain"/>
    <property type="match status" value="1"/>
</dbReference>
<accession>A0A7S3PF77</accession>
<dbReference type="Pfam" id="PF04324">
    <property type="entry name" value="Fer2_BFD"/>
    <property type="match status" value="1"/>
</dbReference>
<evidence type="ECO:0008006" key="5">
    <source>
        <dbReference type="Google" id="ProtNLM"/>
    </source>
</evidence>
<dbReference type="AlphaFoldDB" id="A0A7S3PF77"/>
<reference evidence="4" key="1">
    <citation type="submission" date="2021-01" db="EMBL/GenBank/DDBJ databases">
        <authorList>
            <person name="Corre E."/>
            <person name="Pelletier E."/>
            <person name="Niang G."/>
            <person name="Scheremetjew M."/>
            <person name="Finn R."/>
            <person name="Kale V."/>
            <person name="Holt S."/>
            <person name="Cochrane G."/>
            <person name="Meng A."/>
            <person name="Brown T."/>
            <person name="Cohen L."/>
        </authorList>
    </citation>
    <scope>NUCLEOTIDE SEQUENCE</scope>
    <source>
        <strain evidence="4">GSBS06</strain>
    </source>
</reference>
<protein>
    <recommendedName>
        <fullName evidence="5">FAD dependent oxidoreductase domain-containing protein</fullName>
    </recommendedName>
</protein>
<dbReference type="InterPro" id="IPR052745">
    <property type="entry name" value="G3P_Oxidase/Oxidoreductase"/>
</dbReference>
<evidence type="ECO:0000256" key="1">
    <source>
        <dbReference type="SAM" id="MobiDB-lite"/>
    </source>
</evidence>
<gene>
    <name evidence="4" type="ORF">ASTO00021_LOCUS3054</name>
</gene>
<dbReference type="SUPFAM" id="SSF51905">
    <property type="entry name" value="FAD/NAD(P)-binding domain"/>
    <property type="match status" value="1"/>
</dbReference>
<proteinExistence type="predicted"/>
<dbReference type="CDD" id="cd19946">
    <property type="entry name" value="GlpA-like_Fer2_BFD-like"/>
    <property type="match status" value="1"/>
</dbReference>
<name>A0A7S3PF77_9STRA</name>
<dbReference type="InterPro" id="IPR041854">
    <property type="entry name" value="BFD-like_2Fe2S-bd_dom_sf"/>
</dbReference>
<dbReference type="EMBL" id="HBIN01004344">
    <property type="protein sequence ID" value="CAE0432736.1"/>
    <property type="molecule type" value="Transcribed_RNA"/>
</dbReference>
<feature type="domain" description="FAD dependent oxidoreductase" evidence="2">
    <location>
        <begin position="2"/>
        <end position="235"/>
    </location>
</feature>
<dbReference type="PANTHER" id="PTHR42720">
    <property type="entry name" value="GLYCEROL-3-PHOSPHATE DEHYDROGENASE"/>
    <property type="match status" value="1"/>
</dbReference>
<organism evidence="4">
    <name type="scientific">Aplanochytrium stocchinoi</name>
    <dbReference type="NCBI Taxonomy" id="215587"/>
    <lineage>
        <taxon>Eukaryota</taxon>
        <taxon>Sar</taxon>
        <taxon>Stramenopiles</taxon>
        <taxon>Bigyra</taxon>
        <taxon>Labyrinthulomycetes</taxon>
        <taxon>Thraustochytrida</taxon>
        <taxon>Thraustochytriidae</taxon>
        <taxon>Aplanochytrium</taxon>
    </lineage>
</organism>
<feature type="region of interest" description="Disordered" evidence="1">
    <location>
        <begin position="346"/>
        <end position="367"/>
    </location>
</feature>